<dbReference type="SUPFAM" id="SSF161098">
    <property type="entry name" value="MetI-like"/>
    <property type="match status" value="1"/>
</dbReference>
<sequence>MLPTAYYRRELALARHDSYGRDVLSRLIYGTRPTLGLVLLVTAITLPLGLLIGVLSGYYGGWLERVLMRLPTWSCRCHG</sequence>
<evidence type="ECO:0000256" key="1">
    <source>
        <dbReference type="ARBA" id="ARBA00004651"/>
    </source>
</evidence>
<accession>A0A4U9TKY7</accession>
<evidence type="ECO:0000313" key="7">
    <source>
        <dbReference type="EMBL" id="VTR20720.1"/>
    </source>
</evidence>
<dbReference type="EMBL" id="CABEEZ010000021">
    <property type="protein sequence ID" value="VTR20720.1"/>
    <property type="molecule type" value="Genomic_DNA"/>
</dbReference>
<organism evidence="7">
    <name type="scientific">Serratia fonticola</name>
    <dbReference type="NCBI Taxonomy" id="47917"/>
    <lineage>
        <taxon>Bacteria</taxon>
        <taxon>Pseudomonadati</taxon>
        <taxon>Pseudomonadota</taxon>
        <taxon>Gammaproteobacteria</taxon>
        <taxon>Enterobacterales</taxon>
        <taxon>Yersiniaceae</taxon>
        <taxon>Serratia</taxon>
    </lineage>
</organism>
<keyword evidence="3 6" id="KW-0812">Transmembrane</keyword>
<name>A0A4U9TKY7_SERFO</name>
<dbReference type="PANTHER" id="PTHR43386:SF1">
    <property type="entry name" value="D,D-DIPEPTIDE TRANSPORT SYSTEM PERMEASE PROTEIN DDPC-RELATED"/>
    <property type="match status" value="1"/>
</dbReference>
<protein>
    <submittedName>
        <fullName evidence="7">Glutathione transport system permease protein gsiD</fullName>
    </submittedName>
</protein>
<feature type="transmembrane region" description="Helical" evidence="6">
    <location>
        <begin position="35"/>
        <end position="59"/>
    </location>
</feature>
<dbReference type="InterPro" id="IPR035906">
    <property type="entry name" value="MetI-like_sf"/>
</dbReference>
<dbReference type="GO" id="GO:0005886">
    <property type="term" value="C:plasma membrane"/>
    <property type="evidence" value="ECO:0007669"/>
    <property type="project" value="UniProtKB-SubCell"/>
</dbReference>
<comment type="subcellular location">
    <subcellularLocation>
        <location evidence="1">Cell membrane</location>
        <topology evidence="1">Multi-pass membrane protein</topology>
    </subcellularLocation>
</comment>
<dbReference type="AlphaFoldDB" id="A0A4U9TKY7"/>
<evidence type="ECO:0000256" key="2">
    <source>
        <dbReference type="ARBA" id="ARBA00022448"/>
    </source>
</evidence>
<evidence type="ECO:0000256" key="6">
    <source>
        <dbReference type="SAM" id="Phobius"/>
    </source>
</evidence>
<keyword evidence="2" id="KW-0813">Transport</keyword>
<dbReference type="GO" id="GO:0071916">
    <property type="term" value="F:dipeptide transmembrane transporter activity"/>
    <property type="evidence" value="ECO:0007669"/>
    <property type="project" value="TreeGrafter"/>
</dbReference>
<evidence type="ECO:0000256" key="4">
    <source>
        <dbReference type="ARBA" id="ARBA00022989"/>
    </source>
</evidence>
<proteinExistence type="predicted"/>
<evidence type="ECO:0000256" key="5">
    <source>
        <dbReference type="ARBA" id="ARBA00023136"/>
    </source>
</evidence>
<evidence type="ECO:0000256" key="3">
    <source>
        <dbReference type="ARBA" id="ARBA00022692"/>
    </source>
</evidence>
<gene>
    <name evidence="7" type="primary">gsiD_2</name>
    <name evidence="7" type="ORF">NCTC12965_01099</name>
</gene>
<keyword evidence="4 6" id="KW-1133">Transmembrane helix</keyword>
<keyword evidence="5 6" id="KW-0472">Membrane</keyword>
<dbReference type="InterPro" id="IPR050366">
    <property type="entry name" value="BP-dependent_transpt_permease"/>
</dbReference>
<dbReference type="PANTHER" id="PTHR43386">
    <property type="entry name" value="OLIGOPEPTIDE TRANSPORT SYSTEM PERMEASE PROTEIN APPC"/>
    <property type="match status" value="1"/>
</dbReference>
<reference evidence="7" key="1">
    <citation type="submission" date="2019-05" db="EMBL/GenBank/DDBJ databases">
        <authorList>
            <consortium name="Pathogen Informatics"/>
        </authorList>
    </citation>
    <scope>NUCLEOTIDE SEQUENCE [LARGE SCALE GENOMIC DNA]</scope>
    <source>
        <strain evidence="7">NCTC12965</strain>
    </source>
</reference>